<reference evidence="1" key="2">
    <citation type="submission" date="2022-06" db="UniProtKB">
        <authorList>
            <consortium name="EnsemblMetazoa"/>
        </authorList>
    </citation>
    <scope>IDENTIFICATION</scope>
</reference>
<dbReference type="RefSeq" id="XP_008178816.1">
    <property type="nucleotide sequence ID" value="XM_008180594.1"/>
</dbReference>
<proteinExistence type="predicted"/>
<dbReference type="GeneID" id="103308008"/>
<protein>
    <recommendedName>
        <fullName evidence="3">DUF4371 domain-containing protein</fullName>
    </recommendedName>
</protein>
<name>A0A8R2AY56_ACYPI</name>
<dbReference type="PANTHER" id="PTHR37162">
    <property type="entry name" value="HAT FAMILY DIMERISATION DOMAINCONTAINING PROTEIN-RELATED"/>
    <property type="match status" value="1"/>
</dbReference>
<organism evidence="1 2">
    <name type="scientific">Acyrthosiphon pisum</name>
    <name type="common">Pea aphid</name>
    <dbReference type="NCBI Taxonomy" id="7029"/>
    <lineage>
        <taxon>Eukaryota</taxon>
        <taxon>Metazoa</taxon>
        <taxon>Ecdysozoa</taxon>
        <taxon>Arthropoda</taxon>
        <taxon>Hexapoda</taxon>
        <taxon>Insecta</taxon>
        <taxon>Pterygota</taxon>
        <taxon>Neoptera</taxon>
        <taxon>Paraneoptera</taxon>
        <taxon>Hemiptera</taxon>
        <taxon>Sternorrhyncha</taxon>
        <taxon>Aphidomorpha</taxon>
        <taxon>Aphidoidea</taxon>
        <taxon>Aphididae</taxon>
        <taxon>Macrosiphini</taxon>
        <taxon>Acyrthosiphon</taxon>
    </lineage>
</organism>
<keyword evidence="2" id="KW-1185">Reference proteome</keyword>
<evidence type="ECO:0000313" key="2">
    <source>
        <dbReference type="Proteomes" id="UP000007819"/>
    </source>
</evidence>
<dbReference type="AlphaFoldDB" id="A0A8R2AY56"/>
<dbReference type="EnsemblMetazoa" id="XM_008180594.1">
    <property type="protein sequence ID" value="XP_008178816.1"/>
    <property type="gene ID" value="LOC103308008"/>
</dbReference>
<dbReference type="KEGG" id="api:103308008"/>
<dbReference type="Proteomes" id="UP000007819">
    <property type="component" value="Chromosome X"/>
</dbReference>
<evidence type="ECO:0008006" key="3">
    <source>
        <dbReference type="Google" id="ProtNLM"/>
    </source>
</evidence>
<reference evidence="2" key="1">
    <citation type="submission" date="2010-06" db="EMBL/GenBank/DDBJ databases">
        <authorList>
            <person name="Jiang H."/>
            <person name="Abraham K."/>
            <person name="Ali S."/>
            <person name="Alsbrooks S.L."/>
            <person name="Anim B.N."/>
            <person name="Anosike U.S."/>
            <person name="Attaway T."/>
            <person name="Bandaranaike D.P."/>
            <person name="Battles P.K."/>
            <person name="Bell S.N."/>
            <person name="Bell A.V."/>
            <person name="Beltran B."/>
            <person name="Bickham C."/>
            <person name="Bustamante Y."/>
            <person name="Caleb T."/>
            <person name="Canada A."/>
            <person name="Cardenas V."/>
            <person name="Carter K."/>
            <person name="Chacko J."/>
            <person name="Chandrabose M.N."/>
            <person name="Chavez D."/>
            <person name="Chavez A."/>
            <person name="Chen L."/>
            <person name="Chu H.-S."/>
            <person name="Claassen K.J."/>
            <person name="Cockrell R."/>
            <person name="Collins M."/>
            <person name="Cooper J.A."/>
            <person name="Cree A."/>
            <person name="Curry S.M."/>
            <person name="Da Y."/>
            <person name="Dao M.D."/>
            <person name="Das B."/>
            <person name="Davila M.-L."/>
            <person name="Davy-Carroll L."/>
            <person name="Denson S."/>
            <person name="Dinh H."/>
            <person name="Ebong V.E."/>
            <person name="Edwards J.R."/>
            <person name="Egan A."/>
            <person name="El-Daye J."/>
            <person name="Escobedo L."/>
            <person name="Fernandez S."/>
            <person name="Fernando P.R."/>
            <person name="Flagg N."/>
            <person name="Forbes L.D."/>
            <person name="Fowler R.G."/>
            <person name="Fu Q."/>
            <person name="Gabisi R.A."/>
            <person name="Ganer J."/>
            <person name="Garbino Pronczuk A."/>
            <person name="Garcia R.M."/>
            <person name="Garner T."/>
            <person name="Garrett T.E."/>
            <person name="Gonzalez D.A."/>
            <person name="Hamid H."/>
            <person name="Hawkins E.S."/>
            <person name="Hirani K."/>
            <person name="Hogues M.E."/>
            <person name="Hollins B."/>
            <person name="Hsiao C.-H."/>
            <person name="Jabil R."/>
            <person name="James M.L."/>
            <person name="Jhangiani S.N."/>
            <person name="Johnson B."/>
            <person name="Johnson Q."/>
            <person name="Joshi V."/>
            <person name="Kalu J.B."/>
            <person name="Kam C."/>
            <person name="Kashfia A."/>
            <person name="Keebler J."/>
            <person name="Kisamo H."/>
            <person name="Kovar C.L."/>
            <person name="Lago L.A."/>
            <person name="Lai C.-Y."/>
            <person name="Laidlaw J."/>
            <person name="Lara F."/>
            <person name="Le T.-K."/>
            <person name="Lee S.L."/>
            <person name="Legall F.H."/>
            <person name="Lemon S.J."/>
            <person name="Lewis L.R."/>
            <person name="Li B."/>
            <person name="Liu Y."/>
            <person name="Liu Y.-S."/>
            <person name="Lopez J."/>
            <person name="Lozado R.J."/>
            <person name="Lu J."/>
            <person name="Madu R.C."/>
            <person name="Maheshwari M."/>
            <person name="Maheshwari R."/>
            <person name="Malloy K."/>
            <person name="Martinez E."/>
            <person name="Mathew T."/>
            <person name="Mercado I.C."/>
            <person name="Mercado C."/>
            <person name="Meyer B."/>
            <person name="Montgomery K."/>
            <person name="Morgan M.B."/>
            <person name="Munidasa M."/>
            <person name="Nazareth L.V."/>
            <person name="Nelson J."/>
            <person name="Ng B.M."/>
            <person name="Nguyen N.B."/>
            <person name="Nguyen P.Q."/>
            <person name="Nguyen T."/>
            <person name="Obregon M."/>
            <person name="Okwuonu G.O."/>
            <person name="Onwere C.G."/>
            <person name="Orozco G."/>
            <person name="Parra A."/>
            <person name="Patel S."/>
            <person name="Patil S."/>
            <person name="Perez A."/>
            <person name="Perez Y."/>
            <person name="Pham C."/>
            <person name="Primus E.L."/>
            <person name="Pu L.-L."/>
            <person name="Puazo M."/>
            <person name="Qin X."/>
            <person name="Quiroz J.B."/>
            <person name="Reese J."/>
            <person name="Richards S."/>
            <person name="Rives C.M."/>
            <person name="Robberts R."/>
            <person name="Ruiz S.J."/>
            <person name="Ruiz M.J."/>
            <person name="Santibanez J."/>
            <person name="Schneider B.W."/>
            <person name="Sisson I."/>
            <person name="Smith M."/>
            <person name="Sodergren E."/>
            <person name="Song X.-Z."/>
            <person name="Song B.B."/>
            <person name="Summersgill H."/>
            <person name="Thelus R."/>
            <person name="Thornton R.D."/>
            <person name="Trejos Z.Y."/>
            <person name="Usmani K."/>
            <person name="Vattathil S."/>
            <person name="Villasana D."/>
            <person name="Walker D.L."/>
            <person name="Wang S."/>
            <person name="Wang K."/>
            <person name="White C.S."/>
            <person name="Williams A.C."/>
            <person name="Williamson J."/>
            <person name="Wilson K."/>
            <person name="Woghiren I.O."/>
            <person name="Woodworth J.R."/>
            <person name="Worley K.C."/>
            <person name="Wright R.A."/>
            <person name="Wu W."/>
            <person name="Young L."/>
            <person name="Zhang L."/>
            <person name="Zhang J."/>
            <person name="Zhu Y."/>
            <person name="Muzny D.M."/>
            <person name="Weinstock G."/>
            <person name="Gibbs R.A."/>
        </authorList>
    </citation>
    <scope>NUCLEOTIDE SEQUENCE [LARGE SCALE GENOMIC DNA]</scope>
    <source>
        <strain evidence="2">LSR1</strain>
    </source>
</reference>
<dbReference type="PANTHER" id="PTHR37162:SF1">
    <property type="entry name" value="BED-TYPE DOMAIN-CONTAINING PROTEIN"/>
    <property type="match status" value="1"/>
</dbReference>
<evidence type="ECO:0000313" key="1">
    <source>
        <dbReference type="EnsemblMetazoa" id="XP_008178816.1"/>
    </source>
</evidence>
<accession>A0A8R2AY56</accession>
<sequence length="297" mass="33915">MSSSEDECRLQGPRKKQYTPKYRKQWESLADFQKWLTGSKKGDIYFHCNICYDDYLGGLTAVRKHGSCEKHKKNALSVVNMCNPMSKLKSLKSLEDKTKDSELRLSMFIVEHNISLRTSDHLVQLIKSIPPEVKNNLTCNRTKATALINNVIGKFSFENLVSRMQNSYFSILIDESTDRSSIKHLAIVVRIMDKNQFLVRDEFACLESISHATAKNIFDVIIKFFNTNEIPYKDNLIGFASDGANAMFGCRHSVKTLLEEEVPGIFLMKCVCHSMALCASYACYQTVHFLKQILILL</sequence>
<dbReference type="OrthoDB" id="6614163at2759"/>